<dbReference type="Pfam" id="PF01814">
    <property type="entry name" value="Hemerythrin"/>
    <property type="match status" value="1"/>
</dbReference>
<evidence type="ECO:0000313" key="4">
    <source>
        <dbReference type="EMBL" id="NIH67371.1"/>
    </source>
</evidence>
<proteinExistence type="predicted"/>
<dbReference type="InterPro" id="IPR012312">
    <property type="entry name" value="Hemerythrin-like"/>
</dbReference>
<dbReference type="Gene3D" id="1.20.120.520">
    <property type="entry name" value="nmb1532 protein domain like"/>
    <property type="match status" value="1"/>
</dbReference>
<comment type="caution">
    <text evidence="4">The sequence shown here is derived from an EMBL/GenBank/DDBJ whole genome shotgun (WGS) entry which is preliminary data.</text>
</comment>
<dbReference type="PANTHER" id="PTHR35585:SF1">
    <property type="entry name" value="HHE DOMAIN PROTEIN (AFU_ORTHOLOGUE AFUA_4G00730)"/>
    <property type="match status" value="1"/>
</dbReference>
<reference evidence="4 5" key="3">
    <citation type="submission" date="2020-02" db="EMBL/GenBank/DDBJ databases">
        <title>Sequencing the genomes of 1000 actinobacteria strains.</title>
        <authorList>
            <person name="Klenk H.-P."/>
        </authorList>
    </citation>
    <scope>NUCLEOTIDE SEQUENCE [LARGE SCALE GENOMIC DNA]</scope>
    <source>
        <strain evidence="4 5">DSM 45201</strain>
    </source>
</reference>
<gene>
    <name evidence="4" type="ORF">FB380_001817</name>
    <name evidence="3" type="ORF">GCM10011589_07980</name>
</gene>
<accession>A0A846LJ98</accession>
<organism evidence="4 5">
    <name type="scientific">Modestobacter marinus</name>
    <dbReference type="NCBI Taxonomy" id="477641"/>
    <lineage>
        <taxon>Bacteria</taxon>
        <taxon>Bacillati</taxon>
        <taxon>Actinomycetota</taxon>
        <taxon>Actinomycetes</taxon>
        <taxon>Geodermatophilales</taxon>
        <taxon>Geodermatophilaceae</taxon>
        <taxon>Modestobacter</taxon>
    </lineage>
</organism>
<evidence type="ECO:0000313" key="5">
    <source>
        <dbReference type="Proteomes" id="UP000552836"/>
    </source>
</evidence>
<feature type="region of interest" description="Disordered" evidence="1">
    <location>
        <begin position="1"/>
        <end position="22"/>
    </location>
</feature>
<feature type="domain" description="Hemerythrin-like" evidence="2">
    <location>
        <begin position="23"/>
        <end position="135"/>
    </location>
</feature>
<dbReference type="EMBL" id="JAAMPA010000001">
    <property type="protein sequence ID" value="NIH67371.1"/>
    <property type="molecule type" value="Genomic_DNA"/>
</dbReference>
<reference evidence="6" key="2">
    <citation type="journal article" date="2019" name="Int. J. Syst. Evol. Microbiol.">
        <title>The Global Catalogue of Microorganisms (GCM) 10K type strain sequencing project: providing services to taxonomists for standard genome sequencing and annotation.</title>
        <authorList>
            <consortium name="The Broad Institute Genomics Platform"/>
            <consortium name="The Broad Institute Genome Sequencing Center for Infectious Disease"/>
            <person name="Wu L."/>
            <person name="Ma J."/>
        </authorList>
    </citation>
    <scope>NUCLEOTIDE SEQUENCE [LARGE SCALE GENOMIC DNA]</scope>
    <source>
        <strain evidence="6">CGMCC 4.5581</strain>
    </source>
</reference>
<evidence type="ECO:0000313" key="6">
    <source>
        <dbReference type="Proteomes" id="UP000648663"/>
    </source>
</evidence>
<dbReference type="RefSeq" id="WP_166754801.1">
    <property type="nucleotide sequence ID" value="NZ_BAABJU010000001.1"/>
</dbReference>
<dbReference type="AlphaFoldDB" id="A0A846LJ98"/>
<evidence type="ECO:0000259" key="2">
    <source>
        <dbReference type="Pfam" id="PF01814"/>
    </source>
</evidence>
<keyword evidence="6" id="KW-1185">Reference proteome</keyword>
<dbReference type="Proteomes" id="UP000552836">
    <property type="component" value="Unassembled WGS sequence"/>
</dbReference>
<reference evidence="3" key="1">
    <citation type="journal article" date="2014" name="Int. J. Syst. Evol. Microbiol.">
        <title>Complete genome of a new Firmicutes species belonging to the dominant human colonic microbiota ('Ruminococcus bicirculans') reveals two chromosomes and a selective capacity to utilize plant glucans.</title>
        <authorList>
            <consortium name="NISC Comparative Sequencing Program"/>
            <person name="Wegmann U."/>
            <person name="Louis P."/>
            <person name="Goesmann A."/>
            <person name="Henrissat B."/>
            <person name="Duncan S.H."/>
            <person name="Flint H.J."/>
        </authorList>
    </citation>
    <scope>NUCLEOTIDE SEQUENCE</scope>
    <source>
        <strain evidence="3">CGMCC 4.5581</strain>
    </source>
</reference>
<protein>
    <submittedName>
        <fullName evidence="3 4">Hemerythrin</fullName>
    </submittedName>
</protein>
<dbReference type="Proteomes" id="UP000648663">
    <property type="component" value="Unassembled WGS sequence"/>
</dbReference>
<reference evidence="3" key="4">
    <citation type="submission" date="2024-05" db="EMBL/GenBank/DDBJ databases">
        <authorList>
            <person name="Sun Q."/>
            <person name="Zhou Y."/>
        </authorList>
    </citation>
    <scope>NUCLEOTIDE SEQUENCE</scope>
    <source>
        <strain evidence="3">CGMCC 4.5581</strain>
    </source>
</reference>
<sequence length="236" mass="26324">MSRSIADQTVEELGGPGSVLTRQRADHEQLDRLLHELDGTTGTAQERVLRRIDRLVFSHAFAEETVLWPVVRRVLPDGDALTRQVEEEHQEVNELVGELETLPHEDPRRAAALSRLVQVLREDVRDEEDEMFPRLQAAVDVEELRRLGRRWQLMRLVSPTRPHPTVSRRPPGNALSGLPLSVLDRTRDLVDAGVQHAPARVAPAGQVVSRGLATVAGWVERVPAARRGDGGQSTSR</sequence>
<evidence type="ECO:0000313" key="3">
    <source>
        <dbReference type="EMBL" id="GGL54307.1"/>
    </source>
</evidence>
<dbReference type="EMBL" id="BMMI01000001">
    <property type="protein sequence ID" value="GGL54307.1"/>
    <property type="molecule type" value="Genomic_DNA"/>
</dbReference>
<evidence type="ECO:0000256" key="1">
    <source>
        <dbReference type="SAM" id="MobiDB-lite"/>
    </source>
</evidence>
<dbReference type="PANTHER" id="PTHR35585">
    <property type="entry name" value="HHE DOMAIN PROTEIN (AFU_ORTHOLOGUE AFUA_4G00730)"/>
    <property type="match status" value="1"/>
</dbReference>
<name>A0A846LJ98_9ACTN</name>